<protein>
    <submittedName>
        <fullName evidence="1">Uncharacterized protein</fullName>
    </submittedName>
</protein>
<keyword evidence="2" id="KW-1185">Reference proteome</keyword>
<proteinExistence type="predicted"/>
<organism evidence="1 2">
    <name type="scientific">Pseudomonas phage KPP21</name>
    <dbReference type="NCBI Taxonomy" id="1678082"/>
    <lineage>
        <taxon>Viruses</taxon>
        <taxon>Duplodnaviria</taxon>
        <taxon>Heunggongvirae</taxon>
        <taxon>Uroviricota</taxon>
        <taxon>Caudoviricetes</taxon>
        <taxon>Schitoviridae</taxon>
        <taxon>Migulavirinae</taxon>
        <taxon>Luzseptimavirus</taxon>
        <taxon>Luzseptimavirus KPP21</taxon>
    </lineage>
</organism>
<organismHost>
    <name type="scientific">Pseudomonas aeruginosa</name>
    <dbReference type="NCBI Taxonomy" id="287"/>
</organismHost>
<reference evidence="1 2" key="1">
    <citation type="submission" date="2015-07" db="EMBL/GenBank/DDBJ databases">
        <title>Characterization of Pseudomonas aeruginosa phage KPP21 belonging to family Podoviridae genus N4-like viruses, isolated in Japan.</title>
        <authorList>
            <person name="Shigehisa R."/>
            <person name="Uchiyama J."/>
            <person name="Kato S."/>
            <person name="Takemura-Uchiyama I."/>
            <person name="Ujihara T."/>
            <person name="Sakaguchi Y."/>
            <person name="Okamoto N."/>
            <person name="Shimakura H."/>
            <person name="Daibata M."/>
            <person name="Sakaguchi M."/>
            <person name="Matsuzaki S."/>
        </authorList>
    </citation>
    <scope>NUCLEOTIDE SEQUENCE [LARGE SCALE GENOMIC DNA]</scope>
</reference>
<dbReference type="EMBL" id="LC064302">
    <property type="protein sequence ID" value="BAR94625.1"/>
    <property type="molecule type" value="Genomic_DNA"/>
</dbReference>
<sequence length="67" mass="7679">MEAVTGLKLVRVSVEWHYSGMLMDKHAKEGDWGGVSYFVGISDNILKQLPKTVRILRRAERESYVKV</sequence>
<dbReference type="Proteomes" id="UP000203732">
    <property type="component" value="Segment"/>
</dbReference>
<accession>A0A0H5B116</accession>
<name>A0A0H5B116_BPK21</name>
<evidence type="ECO:0000313" key="1">
    <source>
        <dbReference type="EMBL" id="BAR94625.1"/>
    </source>
</evidence>
<dbReference type="RefSeq" id="YP_009219015.1">
    <property type="nucleotide sequence ID" value="NC_029017.1"/>
</dbReference>
<dbReference type="GeneID" id="26645282"/>
<evidence type="ECO:0000313" key="2">
    <source>
        <dbReference type="Proteomes" id="UP000203732"/>
    </source>
</evidence>
<dbReference type="KEGG" id="vg:26645282"/>